<dbReference type="GeneID" id="81706735"/>
<keyword evidence="4" id="KW-0406">Ion transport</keyword>
<dbReference type="Proteomes" id="UP001174347">
    <property type="component" value="Unassembled WGS sequence"/>
</dbReference>
<feature type="region of interest" description="Disordered" evidence="6">
    <location>
        <begin position="128"/>
        <end position="148"/>
    </location>
</feature>
<evidence type="ECO:0000256" key="5">
    <source>
        <dbReference type="ARBA" id="ARBA00023136"/>
    </source>
</evidence>
<comment type="caution">
    <text evidence="7">The sequence shown here is derived from an EMBL/GenBank/DDBJ whole genome shotgun (WGS) entry which is preliminary data.</text>
</comment>
<evidence type="ECO:0000256" key="4">
    <source>
        <dbReference type="ARBA" id="ARBA00023065"/>
    </source>
</evidence>
<evidence type="ECO:0000256" key="3">
    <source>
        <dbReference type="ARBA" id="ARBA00022475"/>
    </source>
</evidence>
<dbReference type="Gene3D" id="3.40.50.300">
    <property type="entry name" value="P-loop containing nucleotide triphosphate hydrolases"/>
    <property type="match status" value="1"/>
</dbReference>
<keyword evidence="7" id="KW-0547">Nucleotide-binding</keyword>
<dbReference type="EMBL" id="JAUKFM010000003">
    <property type="protein sequence ID" value="MDN8620129.1"/>
    <property type="molecule type" value="Genomic_DNA"/>
</dbReference>
<comment type="subcellular location">
    <subcellularLocation>
        <location evidence="1">Cell membrane</location>
        <topology evidence="1">Peripheral membrane protein</topology>
    </subcellularLocation>
</comment>
<sequence length="148" mass="16519">MRAIFVFFGGQRQWARLALALAQGAPVPLLDEPTTFLDPAHAISVLELVRKQARAGKTVVVVLHDHMLAGQYSDTRAVMNNGEVIARGTPKEALRKDILAAAYGIDVEIWDDPFSDAPRHRFPRCAQGLEHSKDEHQRPQFGVRSQRL</sequence>
<keyword evidence="3" id="KW-1003">Cell membrane</keyword>
<accession>A0ABT8Q4E0</accession>
<proteinExistence type="predicted"/>
<protein>
    <submittedName>
        <fullName evidence="7">ABC transporter ATP-binding protein</fullName>
    </submittedName>
</protein>
<evidence type="ECO:0000256" key="6">
    <source>
        <dbReference type="SAM" id="MobiDB-lite"/>
    </source>
</evidence>
<keyword evidence="7" id="KW-0067">ATP-binding</keyword>
<dbReference type="GO" id="GO:0005524">
    <property type="term" value="F:ATP binding"/>
    <property type="evidence" value="ECO:0007669"/>
    <property type="project" value="UniProtKB-KW"/>
</dbReference>
<evidence type="ECO:0000313" key="7">
    <source>
        <dbReference type="EMBL" id="MDN8620129.1"/>
    </source>
</evidence>
<keyword evidence="5" id="KW-0472">Membrane</keyword>
<reference evidence="7" key="1">
    <citation type="submission" date="2023-07" db="EMBL/GenBank/DDBJ databases">
        <title>Insights into the diversity of cutaneous corynebacteria.</title>
        <authorList>
            <person name="Bruggemann H."/>
            <person name="Poehlein A."/>
        </authorList>
    </citation>
    <scope>NUCLEOTIDE SEQUENCE</scope>
    <source>
        <strain evidence="7">P7_F1</strain>
    </source>
</reference>
<dbReference type="PANTHER" id="PTHR42771">
    <property type="entry name" value="IRON(3+)-HYDROXAMATE IMPORT ATP-BINDING PROTEIN FHUC"/>
    <property type="match status" value="1"/>
</dbReference>
<dbReference type="InterPro" id="IPR027417">
    <property type="entry name" value="P-loop_NTPase"/>
</dbReference>
<evidence type="ECO:0000256" key="1">
    <source>
        <dbReference type="ARBA" id="ARBA00004202"/>
    </source>
</evidence>
<evidence type="ECO:0000256" key="2">
    <source>
        <dbReference type="ARBA" id="ARBA00022448"/>
    </source>
</evidence>
<dbReference type="InterPro" id="IPR051535">
    <property type="entry name" value="Siderophore_ABC-ATPase"/>
</dbReference>
<dbReference type="SUPFAM" id="SSF52540">
    <property type="entry name" value="P-loop containing nucleoside triphosphate hydrolases"/>
    <property type="match status" value="1"/>
</dbReference>
<keyword evidence="8" id="KW-1185">Reference proteome</keyword>
<evidence type="ECO:0000313" key="8">
    <source>
        <dbReference type="Proteomes" id="UP001174347"/>
    </source>
</evidence>
<name>A0ABT8Q4E0_9CORY</name>
<organism evidence="7 8">
    <name type="scientific">Corynebacterium kefirresidentii</name>
    <dbReference type="NCBI Taxonomy" id="1979527"/>
    <lineage>
        <taxon>Bacteria</taxon>
        <taxon>Bacillati</taxon>
        <taxon>Actinomycetota</taxon>
        <taxon>Actinomycetes</taxon>
        <taxon>Mycobacteriales</taxon>
        <taxon>Corynebacteriaceae</taxon>
        <taxon>Corynebacterium</taxon>
    </lineage>
</organism>
<dbReference type="RefSeq" id="WP_023020814.1">
    <property type="nucleotide sequence ID" value="NZ_CP067012.1"/>
</dbReference>
<gene>
    <name evidence="7" type="ORF">Q0N36_05980</name>
</gene>
<keyword evidence="2" id="KW-0813">Transport</keyword>
<dbReference type="PANTHER" id="PTHR42771:SF2">
    <property type="entry name" value="IRON(3+)-HYDROXAMATE IMPORT ATP-BINDING PROTEIN FHUC"/>
    <property type="match status" value="1"/>
</dbReference>